<evidence type="ECO:0000313" key="3">
    <source>
        <dbReference type="EMBL" id="GAA2721566.1"/>
    </source>
</evidence>
<evidence type="ECO:0000256" key="2">
    <source>
        <dbReference type="SAM" id="SignalP"/>
    </source>
</evidence>
<protein>
    <submittedName>
        <fullName evidence="3">Uncharacterized protein</fullName>
    </submittedName>
</protein>
<dbReference type="Proteomes" id="UP001501842">
    <property type="component" value="Unassembled WGS sequence"/>
</dbReference>
<comment type="caution">
    <text evidence="3">The sequence shown here is derived from an EMBL/GenBank/DDBJ whole genome shotgun (WGS) entry which is preliminary data.</text>
</comment>
<reference evidence="3 4" key="1">
    <citation type="journal article" date="2019" name="Int. J. Syst. Evol. Microbiol.">
        <title>The Global Catalogue of Microorganisms (GCM) 10K type strain sequencing project: providing services to taxonomists for standard genome sequencing and annotation.</title>
        <authorList>
            <consortium name="The Broad Institute Genomics Platform"/>
            <consortium name="The Broad Institute Genome Sequencing Center for Infectious Disease"/>
            <person name="Wu L."/>
            <person name="Ma J."/>
        </authorList>
    </citation>
    <scope>NUCLEOTIDE SEQUENCE [LARGE SCALE GENOMIC DNA]</scope>
    <source>
        <strain evidence="3 4">JCM 8201</strain>
    </source>
</reference>
<feature type="chain" id="PRO_5047278582" evidence="2">
    <location>
        <begin position="28"/>
        <end position="387"/>
    </location>
</feature>
<dbReference type="RefSeq" id="WP_344449179.1">
    <property type="nucleotide sequence ID" value="NZ_BAAATZ010000004.1"/>
</dbReference>
<evidence type="ECO:0000313" key="4">
    <source>
        <dbReference type="Proteomes" id="UP001501842"/>
    </source>
</evidence>
<organism evidence="3 4">
    <name type="scientific">Actinocorallia aurantiaca</name>
    <dbReference type="NCBI Taxonomy" id="46204"/>
    <lineage>
        <taxon>Bacteria</taxon>
        <taxon>Bacillati</taxon>
        <taxon>Actinomycetota</taxon>
        <taxon>Actinomycetes</taxon>
        <taxon>Streptosporangiales</taxon>
        <taxon>Thermomonosporaceae</taxon>
        <taxon>Actinocorallia</taxon>
    </lineage>
</organism>
<feature type="region of interest" description="Disordered" evidence="1">
    <location>
        <begin position="116"/>
        <end position="168"/>
    </location>
</feature>
<sequence length="387" mass="42377">MRRIATVGLAAGSLFLGMGIHAVPAQAEGAEGTSSSRAKPLAKGKFKTKNGKAKAFRNVESTGTYEVTHDKITVKFKVRDKKRDGWTPAVQFAALEAWDGEGTGLYFPLAKNLRNGRGTPNPDQSGSIAGPPINNTVEPKGSGRPECRTCSNVKPKPKPKPKTGPADGKYTFKFKKSFTSKYTEYLGVREVLLRKKGKKYQYKVGPTTIIYAASEGPHHVPAASDARTSRPDGISVRRSVTRDGRYQEALRKGTVNARRAIPKGWTHFTNKKLPGQLDGSTETWGYVAGYRNDAGSTSARLTLRIRDNRKDKRYAGTIVAFTNADASVADEWTLSNLQDLKGRWTSRVVHSAYSAHLLYQSCVGVYDKVDGRTVFVPTSCGEPQILY</sequence>
<feature type="signal peptide" evidence="2">
    <location>
        <begin position="1"/>
        <end position="27"/>
    </location>
</feature>
<gene>
    <name evidence="3" type="ORF">GCM10010439_12100</name>
</gene>
<feature type="compositionally biased region" description="Polar residues" evidence="1">
    <location>
        <begin position="121"/>
        <end position="137"/>
    </location>
</feature>
<name>A0ABN3TYS6_9ACTN</name>
<keyword evidence="4" id="KW-1185">Reference proteome</keyword>
<evidence type="ECO:0000256" key="1">
    <source>
        <dbReference type="SAM" id="MobiDB-lite"/>
    </source>
</evidence>
<accession>A0ABN3TYS6</accession>
<keyword evidence="2" id="KW-0732">Signal</keyword>
<proteinExistence type="predicted"/>
<dbReference type="EMBL" id="BAAATZ010000004">
    <property type="protein sequence ID" value="GAA2721566.1"/>
    <property type="molecule type" value="Genomic_DNA"/>
</dbReference>